<gene>
    <name evidence="1" type="ORF">ODY93_01605</name>
</gene>
<name>A0ABT6U8H3_9GAMM</name>
<comment type="caution">
    <text evidence="1">The sequence shown here is derived from an EMBL/GenBank/DDBJ whole genome shotgun (WGS) entry which is preliminary data.</text>
</comment>
<evidence type="ECO:0000313" key="1">
    <source>
        <dbReference type="EMBL" id="MDI5830247.1"/>
    </source>
</evidence>
<reference evidence="1 2" key="1">
    <citation type="submission" date="2022-09" db="EMBL/GenBank/DDBJ databases">
        <title>The outer-membrane cytochrome OmcA is essential for infection of Shewanella oneidensis by a zebrafish-associated bacteriophage.</title>
        <authorList>
            <person name="Grenfell A.W."/>
            <person name="Intile P."/>
            <person name="Mcfarlane J."/>
            <person name="Leung D."/>
            <person name="Abdalla K."/>
            <person name="Wold M."/>
            <person name="Kees E."/>
            <person name="Gralnick J."/>
        </authorList>
    </citation>
    <scope>NUCLEOTIDE SEQUENCE [LARGE SCALE GENOMIC DNA]</scope>
    <source>
        <strain evidence="1 2">NF-5</strain>
    </source>
</reference>
<protein>
    <recommendedName>
        <fullName evidence="3">DUF4304 domain-containing protein</fullName>
    </recommendedName>
</protein>
<dbReference type="Proteomes" id="UP001159075">
    <property type="component" value="Unassembled WGS sequence"/>
</dbReference>
<dbReference type="EMBL" id="JAOTLW010000001">
    <property type="protein sequence ID" value="MDI5830247.1"/>
    <property type="molecule type" value="Genomic_DNA"/>
</dbReference>
<keyword evidence="2" id="KW-1185">Reference proteome</keyword>
<sequence>MNKNFYSKLSDNLSGLFFVSKFKLAKIFVSESSDDELLKGVFLIKARAGILVCTWFCPLIHFSYPSEPLTFWVFDGWELGGRRSGLISYNVNSELLSPKKDEDTLINEVADYITQRVKDFDDVKTQNDFIKLLSLFPSSVSGVYSQLNLGLLHYCVGDKLLGEKIIRNAIESKGGYPLIEGDVVEFLSCLDMGEDKTNEYIEKIKIRNRQYLEKFGFYLHK</sequence>
<evidence type="ECO:0008006" key="3">
    <source>
        <dbReference type="Google" id="ProtNLM"/>
    </source>
</evidence>
<organism evidence="1 2">
    <name type="scientific">Shewanella xiamenensis</name>
    <dbReference type="NCBI Taxonomy" id="332186"/>
    <lineage>
        <taxon>Bacteria</taxon>
        <taxon>Pseudomonadati</taxon>
        <taxon>Pseudomonadota</taxon>
        <taxon>Gammaproteobacteria</taxon>
        <taxon>Alteromonadales</taxon>
        <taxon>Shewanellaceae</taxon>
        <taxon>Shewanella</taxon>
    </lineage>
</organism>
<evidence type="ECO:0000313" key="2">
    <source>
        <dbReference type="Proteomes" id="UP001159075"/>
    </source>
</evidence>
<accession>A0ABT6U8H3</accession>
<proteinExistence type="predicted"/>
<dbReference type="RefSeq" id="WP_282678910.1">
    <property type="nucleotide sequence ID" value="NZ_JAOTLW010000001.1"/>
</dbReference>